<reference evidence="5 6" key="1">
    <citation type="submission" date="2016-10" db="EMBL/GenBank/DDBJ databases">
        <authorList>
            <person name="de Groot N.N."/>
        </authorList>
    </citation>
    <scope>NUCLEOTIDE SEQUENCE [LARGE SCALE GENOMIC DNA]</scope>
    <source>
        <strain evidence="5 6">DSM 23581</strain>
    </source>
</reference>
<dbReference type="AlphaFoldDB" id="A0A1H3X2S5"/>
<dbReference type="PIRSF" id="PIRSF019455">
    <property type="entry name" value="CopR_AtkY"/>
    <property type="match status" value="1"/>
</dbReference>
<dbReference type="STRING" id="908615.SAMN05421540_102231"/>
<comment type="similarity">
    <text evidence="1">Belongs to the BlaI transcriptional regulatory family.</text>
</comment>
<evidence type="ECO:0000313" key="5">
    <source>
        <dbReference type="EMBL" id="SDZ93687.1"/>
    </source>
</evidence>
<keyword evidence="2" id="KW-0805">Transcription regulation</keyword>
<keyword evidence="3" id="KW-0238">DNA-binding</keyword>
<evidence type="ECO:0000256" key="4">
    <source>
        <dbReference type="ARBA" id="ARBA00023163"/>
    </source>
</evidence>
<evidence type="ECO:0000256" key="1">
    <source>
        <dbReference type="ARBA" id="ARBA00011046"/>
    </source>
</evidence>
<sequence>MIQKLTAKEEDIMSIIWKLKKAFVKEIIPELKESLHYNTVSTIVRNLEEKKFVAHEAFGKTHQYYPLVSKEEYSKLIMQLNSQRFFGGSYKNMVSFFAENEKISKKELEEILELIKK</sequence>
<dbReference type="InterPro" id="IPR005650">
    <property type="entry name" value="BlaI_family"/>
</dbReference>
<dbReference type="InterPro" id="IPR036390">
    <property type="entry name" value="WH_DNA-bd_sf"/>
</dbReference>
<name>A0A1H3X2S5_9FLAO</name>
<dbReference type="InterPro" id="IPR036388">
    <property type="entry name" value="WH-like_DNA-bd_sf"/>
</dbReference>
<proteinExistence type="inferred from homology"/>
<dbReference type="Gene3D" id="1.10.4040.10">
    <property type="entry name" value="Penicillinase repressor domain"/>
    <property type="match status" value="1"/>
</dbReference>
<organism evidence="5 6">
    <name type="scientific">Psychroflexus halocasei</name>
    <dbReference type="NCBI Taxonomy" id="908615"/>
    <lineage>
        <taxon>Bacteria</taxon>
        <taxon>Pseudomonadati</taxon>
        <taxon>Bacteroidota</taxon>
        <taxon>Flavobacteriia</taxon>
        <taxon>Flavobacteriales</taxon>
        <taxon>Flavobacteriaceae</taxon>
        <taxon>Psychroflexus</taxon>
    </lineage>
</organism>
<dbReference type="SUPFAM" id="SSF46785">
    <property type="entry name" value="Winged helix' DNA-binding domain"/>
    <property type="match status" value="1"/>
</dbReference>
<keyword evidence="6" id="KW-1185">Reference proteome</keyword>
<evidence type="ECO:0000256" key="2">
    <source>
        <dbReference type="ARBA" id="ARBA00023015"/>
    </source>
</evidence>
<protein>
    <submittedName>
        <fullName evidence="5">Predicted transcriptional regulator</fullName>
    </submittedName>
</protein>
<dbReference type="EMBL" id="FNQF01000002">
    <property type="protein sequence ID" value="SDZ93687.1"/>
    <property type="molecule type" value="Genomic_DNA"/>
</dbReference>
<dbReference type="GO" id="GO:0045892">
    <property type="term" value="P:negative regulation of DNA-templated transcription"/>
    <property type="evidence" value="ECO:0007669"/>
    <property type="project" value="InterPro"/>
</dbReference>
<accession>A0A1H3X2S5</accession>
<gene>
    <name evidence="5" type="ORF">SAMN05421540_102231</name>
</gene>
<dbReference type="Pfam" id="PF03965">
    <property type="entry name" value="Penicillinase_R"/>
    <property type="match status" value="1"/>
</dbReference>
<dbReference type="GO" id="GO:0003677">
    <property type="term" value="F:DNA binding"/>
    <property type="evidence" value="ECO:0007669"/>
    <property type="project" value="UniProtKB-KW"/>
</dbReference>
<keyword evidence="4" id="KW-0804">Transcription</keyword>
<evidence type="ECO:0000256" key="3">
    <source>
        <dbReference type="ARBA" id="ARBA00023125"/>
    </source>
</evidence>
<dbReference type="Proteomes" id="UP000198820">
    <property type="component" value="Unassembled WGS sequence"/>
</dbReference>
<evidence type="ECO:0000313" key="6">
    <source>
        <dbReference type="Proteomes" id="UP000198820"/>
    </source>
</evidence>
<dbReference type="Gene3D" id="1.10.10.10">
    <property type="entry name" value="Winged helix-like DNA-binding domain superfamily/Winged helix DNA-binding domain"/>
    <property type="match status" value="1"/>
</dbReference>